<comment type="caution">
    <text evidence="2">The sequence shown here is derived from an EMBL/GenBank/DDBJ whole genome shotgun (WGS) entry which is preliminary data.</text>
</comment>
<keyword evidence="3" id="KW-1185">Reference proteome</keyword>
<dbReference type="EMBL" id="BPVZ01000676">
    <property type="protein sequence ID" value="GKV52347.1"/>
    <property type="molecule type" value="Genomic_DNA"/>
</dbReference>
<proteinExistence type="predicted"/>
<accession>A0AAV5MVF3</accession>
<feature type="compositionally biased region" description="Pro residues" evidence="1">
    <location>
        <begin position="28"/>
        <end position="49"/>
    </location>
</feature>
<name>A0AAV5MVF3_9ROSI</name>
<evidence type="ECO:0000313" key="3">
    <source>
        <dbReference type="Proteomes" id="UP001054252"/>
    </source>
</evidence>
<dbReference type="AlphaFoldDB" id="A0AAV5MVF3"/>
<feature type="region of interest" description="Disordered" evidence="1">
    <location>
        <begin position="80"/>
        <end position="125"/>
    </location>
</feature>
<gene>
    <name evidence="2" type="ORF">SLEP1_g58936</name>
</gene>
<organism evidence="2 3">
    <name type="scientific">Rubroshorea leprosula</name>
    <dbReference type="NCBI Taxonomy" id="152421"/>
    <lineage>
        <taxon>Eukaryota</taxon>
        <taxon>Viridiplantae</taxon>
        <taxon>Streptophyta</taxon>
        <taxon>Embryophyta</taxon>
        <taxon>Tracheophyta</taxon>
        <taxon>Spermatophyta</taxon>
        <taxon>Magnoliopsida</taxon>
        <taxon>eudicotyledons</taxon>
        <taxon>Gunneridae</taxon>
        <taxon>Pentapetalae</taxon>
        <taxon>rosids</taxon>
        <taxon>malvids</taxon>
        <taxon>Malvales</taxon>
        <taxon>Dipterocarpaceae</taxon>
        <taxon>Rubroshorea</taxon>
    </lineage>
</organism>
<sequence length="125" mass="13246">MTFFFPLTRAPFAPPLPTSHHRPCSAPTQPPAPPATMPAIMPSPRPTPPSHRACAPYPPLHEPTSTLLCTNLLLPLPSASIPNSALSQPSSATDPLPCTRALAPTRLHPPLPEPDLHLSPLLCPS</sequence>
<evidence type="ECO:0000313" key="2">
    <source>
        <dbReference type="EMBL" id="GKV52347.1"/>
    </source>
</evidence>
<evidence type="ECO:0000256" key="1">
    <source>
        <dbReference type="SAM" id="MobiDB-lite"/>
    </source>
</evidence>
<reference evidence="2 3" key="1">
    <citation type="journal article" date="2021" name="Commun. Biol.">
        <title>The genome of Shorea leprosula (Dipterocarpaceae) highlights the ecological relevance of drought in aseasonal tropical rainforests.</title>
        <authorList>
            <person name="Ng K.K.S."/>
            <person name="Kobayashi M.J."/>
            <person name="Fawcett J.A."/>
            <person name="Hatakeyama M."/>
            <person name="Paape T."/>
            <person name="Ng C.H."/>
            <person name="Ang C.C."/>
            <person name="Tnah L.H."/>
            <person name="Lee C.T."/>
            <person name="Nishiyama T."/>
            <person name="Sese J."/>
            <person name="O'Brien M.J."/>
            <person name="Copetti D."/>
            <person name="Mohd Noor M.I."/>
            <person name="Ong R.C."/>
            <person name="Putra M."/>
            <person name="Sireger I.Z."/>
            <person name="Indrioko S."/>
            <person name="Kosugi Y."/>
            <person name="Izuno A."/>
            <person name="Isagi Y."/>
            <person name="Lee S.L."/>
            <person name="Shimizu K.K."/>
        </authorList>
    </citation>
    <scope>NUCLEOTIDE SEQUENCE [LARGE SCALE GENOMIC DNA]</scope>
    <source>
        <strain evidence="2">214</strain>
    </source>
</reference>
<protein>
    <submittedName>
        <fullName evidence="2">Uncharacterized protein</fullName>
    </submittedName>
</protein>
<feature type="region of interest" description="Disordered" evidence="1">
    <location>
        <begin position="15"/>
        <end position="57"/>
    </location>
</feature>
<feature type="compositionally biased region" description="Polar residues" evidence="1">
    <location>
        <begin position="80"/>
        <end position="93"/>
    </location>
</feature>
<dbReference type="Proteomes" id="UP001054252">
    <property type="component" value="Unassembled WGS sequence"/>
</dbReference>